<protein>
    <recommendedName>
        <fullName evidence="2">DUF4220 domain-containing protein</fullName>
    </recommendedName>
</protein>
<keyword evidence="1" id="KW-0812">Transmembrane</keyword>
<feature type="domain" description="DUF4220" evidence="2">
    <location>
        <begin position="30"/>
        <end position="355"/>
    </location>
</feature>
<proteinExistence type="predicted"/>
<dbReference type="InParanoid" id="A0A059CNS9"/>
<keyword evidence="1" id="KW-0472">Membrane</keyword>
<evidence type="ECO:0000256" key="1">
    <source>
        <dbReference type="SAM" id="Phobius"/>
    </source>
</evidence>
<feature type="transmembrane region" description="Helical" evidence="1">
    <location>
        <begin position="22"/>
        <end position="43"/>
    </location>
</feature>
<keyword evidence="1" id="KW-1133">Transmembrane helix</keyword>
<dbReference type="Pfam" id="PF13968">
    <property type="entry name" value="DUF4220"/>
    <property type="match status" value="1"/>
</dbReference>
<dbReference type="eggNOG" id="ENOG502QVV2">
    <property type="taxonomic scope" value="Eukaryota"/>
</dbReference>
<name>A0A059CNS9_EUCGR</name>
<accession>A0A059CNS9</accession>
<reference evidence="3" key="1">
    <citation type="submission" date="2013-07" db="EMBL/GenBank/DDBJ databases">
        <title>The genome of Eucalyptus grandis.</title>
        <authorList>
            <person name="Schmutz J."/>
            <person name="Hayes R."/>
            <person name="Myburg A."/>
            <person name="Tuskan G."/>
            <person name="Grattapaglia D."/>
            <person name="Rokhsar D.S."/>
        </authorList>
    </citation>
    <scope>NUCLEOTIDE SEQUENCE</scope>
    <source>
        <tissue evidence="3">Leaf extractions</tissue>
    </source>
</reference>
<sequence>MGLACQITLAILAGRRRYTTSIIVRGFILAAYFLSSSTATIALSKLTVIQTNFPGQPDYITELRGLLAPLLLMHLGYPDSITAYSIEDSRLSIREILNLLVMVAFVIWILMRCWNIWAHLVFLYFPLFTAGIIRSAEMVWALKSVHWERPSTSAEHVFNHQNVARFFHEKTALDLFNKHEVPGWVTKQNIILKAYYRFDCLKPHIVNWLYYPDLLSKSQLIVGRDLAFITTELELGFMYDALYTKKPILYKPCGLVGRFTSCFCLVLALCGFVVMFKRVFFIDMYISYTSALLMGVTVLEGYQIILLPFSKWAIVAMSQHQSNCLVSTRLLNYVVERYMKQKRWSNSIGQLDLLDPSLYGDSPRPIGRMLNFLGKKGVALRMRWIHSRLKIRLFLKTLLVEGIEKLEEIRCRRPFTKRGEWTLKVHKVGDDQGLKRYISKTFDKSIIIWHMATTICLFSVRDNSQYREGSKLLSNYMIYLLALRPHMLSLTTSDITLEHACVILKQFLRCRDRDEALRTLSLKEEIELEPSQDQKKRTIISMDWHVLRDAQELAAMLMDKENMWQIISSIWVEMLCYAAYNCQVYHHGKLLRNGGELITH</sequence>
<dbReference type="Gramene" id="KCW79851">
    <property type="protein sequence ID" value="KCW79851"/>
    <property type="gene ID" value="EUGRSUZ_C01198"/>
</dbReference>
<dbReference type="EMBL" id="KK198755">
    <property type="protein sequence ID" value="KCW79851.1"/>
    <property type="molecule type" value="Genomic_DNA"/>
</dbReference>
<dbReference type="InterPro" id="IPR007658">
    <property type="entry name" value="DUF594"/>
</dbReference>
<organism evidence="3">
    <name type="scientific">Eucalyptus grandis</name>
    <name type="common">Flooded gum</name>
    <dbReference type="NCBI Taxonomy" id="71139"/>
    <lineage>
        <taxon>Eukaryota</taxon>
        <taxon>Viridiplantae</taxon>
        <taxon>Streptophyta</taxon>
        <taxon>Embryophyta</taxon>
        <taxon>Tracheophyta</taxon>
        <taxon>Spermatophyta</taxon>
        <taxon>Magnoliopsida</taxon>
        <taxon>eudicotyledons</taxon>
        <taxon>Gunneridae</taxon>
        <taxon>Pentapetalae</taxon>
        <taxon>rosids</taxon>
        <taxon>malvids</taxon>
        <taxon>Myrtales</taxon>
        <taxon>Myrtaceae</taxon>
        <taxon>Myrtoideae</taxon>
        <taxon>Eucalypteae</taxon>
        <taxon>Eucalyptus</taxon>
    </lineage>
</organism>
<feature type="transmembrane region" description="Helical" evidence="1">
    <location>
        <begin position="255"/>
        <end position="276"/>
    </location>
</feature>
<evidence type="ECO:0000313" key="3">
    <source>
        <dbReference type="EMBL" id="KCW79851.1"/>
    </source>
</evidence>
<feature type="non-terminal residue" evidence="3">
    <location>
        <position position="600"/>
    </location>
</feature>
<gene>
    <name evidence="3" type="ORF">EUGRSUZ_C01198</name>
</gene>
<evidence type="ECO:0000259" key="2">
    <source>
        <dbReference type="Pfam" id="PF13968"/>
    </source>
</evidence>
<feature type="transmembrane region" description="Helical" evidence="1">
    <location>
        <begin position="123"/>
        <end position="142"/>
    </location>
</feature>
<dbReference type="STRING" id="71139.A0A059CNS9"/>
<dbReference type="PANTHER" id="PTHR31325">
    <property type="entry name" value="OS01G0798800 PROTEIN-RELATED"/>
    <property type="match status" value="1"/>
</dbReference>
<dbReference type="Pfam" id="PF04578">
    <property type="entry name" value="DUF594"/>
    <property type="match status" value="1"/>
</dbReference>
<dbReference type="InterPro" id="IPR025315">
    <property type="entry name" value="DUF4220"/>
</dbReference>
<feature type="transmembrane region" description="Helical" evidence="1">
    <location>
        <begin position="288"/>
        <end position="309"/>
    </location>
</feature>
<feature type="transmembrane region" description="Helical" evidence="1">
    <location>
        <begin position="96"/>
        <end position="117"/>
    </location>
</feature>
<dbReference type="AlphaFoldDB" id="A0A059CNS9"/>